<accession>A0AAD6VJ00</accession>
<proteinExistence type="predicted"/>
<comment type="caution">
    <text evidence="1">The sequence shown here is derived from an EMBL/GenBank/DDBJ whole genome shotgun (WGS) entry which is preliminary data.</text>
</comment>
<evidence type="ECO:0000313" key="1">
    <source>
        <dbReference type="EMBL" id="KAJ7214360.1"/>
    </source>
</evidence>
<feature type="non-terminal residue" evidence="1">
    <location>
        <position position="1"/>
    </location>
</feature>
<organism evidence="1 2">
    <name type="scientific">Mycena pura</name>
    <dbReference type="NCBI Taxonomy" id="153505"/>
    <lineage>
        <taxon>Eukaryota</taxon>
        <taxon>Fungi</taxon>
        <taxon>Dikarya</taxon>
        <taxon>Basidiomycota</taxon>
        <taxon>Agaricomycotina</taxon>
        <taxon>Agaricomycetes</taxon>
        <taxon>Agaricomycetidae</taxon>
        <taxon>Agaricales</taxon>
        <taxon>Marasmiineae</taxon>
        <taxon>Mycenaceae</taxon>
        <taxon>Mycena</taxon>
    </lineage>
</organism>
<feature type="non-terminal residue" evidence="1">
    <location>
        <position position="114"/>
    </location>
</feature>
<keyword evidence="2" id="KW-1185">Reference proteome</keyword>
<dbReference type="AlphaFoldDB" id="A0AAD6VJ00"/>
<reference evidence="1" key="1">
    <citation type="submission" date="2023-03" db="EMBL/GenBank/DDBJ databases">
        <title>Massive genome expansion in bonnet fungi (Mycena s.s.) driven by repeated elements and novel gene families across ecological guilds.</title>
        <authorList>
            <consortium name="Lawrence Berkeley National Laboratory"/>
            <person name="Harder C.B."/>
            <person name="Miyauchi S."/>
            <person name="Viragh M."/>
            <person name="Kuo A."/>
            <person name="Thoen E."/>
            <person name="Andreopoulos B."/>
            <person name="Lu D."/>
            <person name="Skrede I."/>
            <person name="Drula E."/>
            <person name="Henrissat B."/>
            <person name="Morin E."/>
            <person name="Kohler A."/>
            <person name="Barry K."/>
            <person name="LaButti K."/>
            <person name="Morin E."/>
            <person name="Salamov A."/>
            <person name="Lipzen A."/>
            <person name="Mereny Z."/>
            <person name="Hegedus B."/>
            <person name="Baldrian P."/>
            <person name="Stursova M."/>
            <person name="Weitz H."/>
            <person name="Taylor A."/>
            <person name="Grigoriev I.V."/>
            <person name="Nagy L.G."/>
            <person name="Martin F."/>
            <person name="Kauserud H."/>
        </authorList>
    </citation>
    <scope>NUCLEOTIDE SEQUENCE</scope>
    <source>
        <strain evidence="1">9144</strain>
    </source>
</reference>
<gene>
    <name evidence="1" type="ORF">GGX14DRAFT_317281</name>
</gene>
<dbReference type="EMBL" id="JARJCW010000019">
    <property type="protein sequence ID" value="KAJ7214360.1"/>
    <property type="molecule type" value="Genomic_DNA"/>
</dbReference>
<dbReference type="Proteomes" id="UP001219525">
    <property type="component" value="Unassembled WGS sequence"/>
</dbReference>
<evidence type="ECO:0000313" key="2">
    <source>
        <dbReference type="Proteomes" id="UP001219525"/>
    </source>
</evidence>
<name>A0AAD6VJ00_9AGAR</name>
<protein>
    <submittedName>
        <fullName evidence="1">Uncharacterized protein</fullName>
    </submittedName>
</protein>
<sequence length="114" mass="12971">QRAERKSNLDKAKQVLNYMDSKLKRFTLRDLLDIFLTSDDEFMKHRRSMYLASPGPVYMLDLVLRAAGGITPDISNWIVAIAADICNYEASHLTDQASSGPYYEDAKLLRMPAK</sequence>